<feature type="region of interest" description="Disordered" evidence="1">
    <location>
        <begin position="1"/>
        <end position="71"/>
    </location>
</feature>
<gene>
    <name evidence="2" type="ORF">NDU88_001704</name>
</gene>
<accession>A0AAV7S9I6</accession>
<keyword evidence="3" id="KW-1185">Reference proteome</keyword>
<reference evidence="2" key="1">
    <citation type="journal article" date="2022" name="bioRxiv">
        <title>Sequencing and chromosome-scale assembly of the giantPleurodeles waltlgenome.</title>
        <authorList>
            <person name="Brown T."/>
            <person name="Elewa A."/>
            <person name="Iarovenko S."/>
            <person name="Subramanian E."/>
            <person name="Araus A.J."/>
            <person name="Petzold A."/>
            <person name="Susuki M."/>
            <person name="Suzuki K.-i.T."/>
            <person name="Hayashi T."/>
            <person name="Toyoda A."/>
            <person name="Oliveira C."/>
            <person name="Osipova E."/>
            <person name="Leigh N.D."/>
            <person name="Simon A."/>
            <person name="Yun M.H."/>
        </authorList>
    </citation>
    <scope>NUCLEOTIDE SEQUENCE</scope>
    <source>
        <strain evidence="2">20211129_DDA</strain>
        <tissue evidence="2">Liver</tissue>
    </source>
</reference>
<dbReference type="Proteomes" id="UP001066276">
    <property type="component" value="Chromosome 4_2"/>
</dbReference>
<sequence>MAQVPRPRVLHANADPAEESGGATRGRPLRTGEHPHPTVACGQELRGITGGEAEGPDPRDNRHLGTGGGGR</sequence>
<evidence type="ECO:0000256" key="1">
    <source>
        <dbReference type="SAM" id="MobiDB-lite"/>
    </source>
</evidence>
<dbReference type="EMBL" id="JANPWB010000008">
    <property type="protein sequence ID" value="KAJ1161217.1"/>
    <property type="molecule type" value="Genomic_DNA"/>
</dbReference>
<proteinExistence type="predicted"/>
<protein>
    <submittedName>
        <fullName evidence="2">Uncharacterized protein</fullName>
    </submittedName>
</protein>
<evidence type="ECO:0000313" key="2">
    <source>
        <dbReference type="EMBL" id="KAJ1161217.1"/>
    </source>
</evidence>
<dbReference type="AlphaFoldDB" id="A0AAV7S9I6"/>
<name>A0AAV7S9I6_PLEWA</name>
<comment type="caution">
    <text evidence="2">The sequence shown here is derived from an EMBL/GenBank/DDBJ whole genome shotgun (WGS) entry which is preliminary data.</text>
</comment>
<organism evidence="2 3">
    <name type="scientific">Pleurodeles waltl</name>
    <name type="common">Iberian ribbed newt</name>
    <dbReference type="NCBI Taxonomy" id="8319"/>
    <lineage>
        <taxon>Eukaryota</taxon>
        <taxon>Metazoa</taxon>
        <taxon>Chordata</taxon>
        <taxon>Craniata</taxon>
        <taxon>Vertebrata</taxon>
        <taxon>Euteleostomi</taxon>
        <taxon>Amphibia</taxon>
        <taxon>Batrachia</taxon>
        <taxon>Caudata</taxon>
        <taxon>Salamandroidea</taxon>
        <taxon>Salamandridae</taxon>
        <taxon>Pleurodelinae</taxon>
        <taxon>Pleurodeles</taxon>
    </lineage>
</organism>
<evidence type="ECO:0000313" key="3">
    <source>
        <dbReference type="Proteomes" id="UP001066276"/>
    </source>
</evidence>